<evidence type="ECO:0000313" key="2">
    <source>
        <dbReference type="EMBL" id="QHT13926.1"/>
    </source>
</evidence>
<dbReference type="InterPro" id="IPR029063">
    <property type="entry name" value="SAM-dependent_MTases_sf"/>
</dbReference>
<dbReference type="Gene3D" id="3.40.50.150">
    <property type="entry name" value="Vaccinia Virus protein VP39"/>
    <property type="match status" value="1"/>
</dbReference>
<proteinExistence type="predicted"/>
<dbReference type="AlphaFoldDB" id="A0A6C0DA71"/>
<accession>A0A6C0DA71</accession>
<protein>
    <recommendedName>
        <fullName evidence="1">Methyltransferase FkbM domain-containing protein</fullName>
    </recommendedName>
</protein>
<dbReference type="SUPFAM" id="SSF53335">
    <property type="entry name" value="S-adenosyl-L-methionine-dependent methyltransferases"/>
    <property type="match status" value="1"/>
</dbReference>
<feature type="domain" description="Methyltransferase FkbM" evidence="1">
    <location>
        <begin position="15"/>
        <end position="186"/>
    </location>
</feature>
<name>A0A6C0DA71_9ZZZZ</name>
<organism evidence="2">
    <name type="scientific">viral metagenome</name>
    <dbReference type="NCBI Taxonomy" id="1070528"/>
    <lineage>
        <taxon>unclassified sequences</taxon>
        <taxon>metagenomes</taxon>
        <taxon>organismal metagenomes</taxon>
    </lineage>
</organism>
<evidence type="ECO:0000259" key="1">
    <source>
        <dbReference type="Pfam" id="PF05050"/>
    </source>
</evidence>
<dbReference type="EMBL" id="MN739577">
    <property type="protein sequence ID" value="QHT13926.1"/>
    <property type="molecule type" value="Genomic_DNA"/>
</dbReference>
<dbReference type="Pfam" id="PF05050">
    <property type="entry name" value="Methyltransf_21"/>
    <property type="match status" value="1"/>
</dbReference>
<sequence>MVFYDFIEIGTSDFDTEIEKKDKKKGISVEPIKFYLDRLQNKDDCIKINIGISDYNGKAKIYYIPLINIELYNLPDWVRGCNSINIYHRTVHNLCEEYGLNIEAISDNYEIDVMTLYQMMQNNNAQGVYFLKIDTEGHDTKILKKYYEEIESSVQLPHVILFESNVLINSTDIDEIVELYTKIGYDLIFRNNDTQLQLNLQKLKNKSIFTECIKKYYIMDYPLNYNILNLPHENTLESAKEYCIKHNCSGVTFQDNTYQVRNGKYIKYYEDETIISWIYV</sequence>
<dbReference type="InterPro" id="IPR006342">
    <property type="entry name" value="FkbM_mtfrase"/>
</dbReference>
<reference evidence="2" key="1">
    <citation type="journal article" date="2020" name="Nature">
        <title>Giant virus diversity and host interactions through global metagenomics.</title>
        <authorList>
            <person name="Schulz F."/>
            <person name="Roux S."/>
            <person name="Paez-Espino D."/>
            <person name="Jungbluth S."/>
            <person name="Walsh D.A."/>
            <person name="Denef V.J."/>
            <person name="McMahon K.D."/>
            <person name="Konstantinidis K.T."/>
            <person name="Eloe-Fadrosh E.A."/>
            <person name="Kyrpides N.C."/>
            <person name="Woyke T."/>
        </authorList>
    </citation>
    <scope>NUCLEOTIDE SEQUENCE</scope>
    <source>
        <strain evidence="2">GVMAG-M-3300023174-134</strain>
    </source>
</reference>